<evidence type="ECO:0000313" key="2">
    <source>
        <dbReference type="EMBL" id="QTC90433.1"/>
    </source>
</evidence>
<reference evidence="2" key="1">
    <citation type="submission" date="2020-09" db="EMBL/GenBank/DDBJ databases">
        <title>Brevundimonas sp. LVF2 isolated from a puddle in Goettingen, Germany.</title>
        <authorList>
            <person name="Friedrich I."/>
            <person name="Klassen A."/>
            <person name="Hannes N."/>
            <person name="Schneider D."/>
            <person name="Hertel R."/>
            <person name="Daniel R."/>
        </authorList>
    </citation>
    <scope>NUCLEOTIDE SEQUENCE</scope>
    <source>
        <strain evidence="2">LVF2</strain>
    </source>
</reference>
<sequence>MSPFASAAPDLLALGYHVLPVIPGDWTKHAGRGKAPGEYRSSAWQGLSKWQRFRDSTPSAFELGLYTKWPDANIGLVLGSTGRRDLHVVALDFDAKDADALDTLLRAAPASPMVKRGRTGETRFYLAPKTLKSKPYDGPDGRLLDLLTGFDTRQTVVPPSIHPDTLRPYEWLQGPVAASDLPVLSEDDMEALEEALEQCGWERGGRAGGAVVRKERTSDAVDPDDIWSETKSAALADLPKWVPALNLYGCRPARGGYEAVAHWRPSSTGRPMAERKLNLSIQATGIKDFGTNDTYSAIDLVMAALDVDQSAATSWLRERLGLDDTGVVIDVEALLASQEERDLPEPLRGLSERPLTTAPAFAGSDGAIGRAEDNVGAVAGPSAPTEMPAHLLQVPGLVGDLMAWMSRTAQRPLPIINLGAALCIVGTLAARKWATPTEGGTHLYILGLAGTGQGKDHPRRAATHILAAAGLKRFIAPSSWKSDSALVQHVSRNPACVSFSDEVGEFIGRLNSKGASTHERGVSGVMRELWGVNWGIHTPPGWAASRDRQTVEPISAPAYSFLGLSVPEAVWEALAGSDLSNGFANRFIVLASDQDVPEQDPDESVFDVSETLLQRLRDLVEHGGALSNMTMHHGETSAPMVRVPWEGGRGGPAHQVFKAFQEFCRLQPESETLMKRTAEIACRLATIRAIGIAGPDAVVTVADIEWGRDVATWSARRMIADTAAYMSESDHQARAKFVLRHLNEAPDRYLSRTALCRKVNHRFDGRVLDLVLEGLVDAGQVRLKESDRKGAGRKPTGYFAL</sequence>
<dbReference type="SMART" id="SM00943">
    <property type="entry name" value="Prim-Pol"/>
    <property type="match status" value="1"/>
</dbReference>
<keyword evidence="3" id="KW-1185">Reference proteome</keyword>
<name>A0A975BZ27_9CAUL</name>
<evidence type="ECO:0000313" key="3">
    <source>
        <dbReference type="Proteomes" id="UP000663918"/>
    </source>
</evidence>
<protein>
    <submittedName>
        <fullName evidence="2">Bifunctional DNA primase/polymerase</fullName>
    </submittedName>
</protein>
<dbReference type="InterPro" id="IPR015330">
    <property type="entry name" value="DNA_primase/pol_bifunc_N"/>
</dbReference>
<dbReference type="Proteomes" id="UP000663918">
    <property type="component" value="Chromosome"/>
</dbReference>
<proteinExistence type="predicted"/>
<evidence type="ECO:0000259" key="1">
    <source>
        <dbReference type="SMART" id="SM00943"/>
    </source>
</evidence>
<organism evidence="2 3">
    <name type="scientific">Brevundimonas goettingensis</name>
    <dbReference type="NCBI Taxonomy" id="2774190"/>
    <lineage>
        <taxon>Bacteria</taxon>
        <taxon>Pseudomonadati</taxon>
        <taxon>Pseudomonadota</taxon>
        <taxon>Alphaproteobacteria</taxon>
        <taxon>Caulobacterales</taxon>
        <taxon>Caulobacteraceae</taxon>
        <taxon>Brevundimonas</taxon>
    </lineage>
</organism>
<dbReference type="KEGG" id="bgoe:IFJ75_14270"/>
<dbReference type="EMBL" id="CP062222">
    <property type="protein sequence ID" value="QTC90433.1"/>
    <property type="molecule type" value="Genomic_DNA"/>
</dbReference>
<feature type="domain" description="DNA primase/polymerase bifunctional N-terminal" evidence="1">
    <location>
        <begin position="8"/>
        <end position="184"/>
    </location>
</feature>
<dbReference type="AlphaFoldDB" id="A0A975BZ27"/>
<gene>
    <name evidence="2" type="ORF">IFJ75_14270</name>
</gene>
<accession>A0A975BZ27</accession>
<dbReference type="RefSeq" id="WP_207868849.1">
    <property type="nucleotide sequence ID" value="NZ_CP062222.1"/>
</dbReference>
<dbReference type="SUPFAM" id="SSF56747">
    <property type="entry name" value="Prim-pol domain"/>
    <property type="match status" value="1"/>
</dbReference>
<dbReference type="Pfam" id="PF09250">
    <property type="entry name" value="Prim-Pol"/>
    <property type="match status" value="1"/>
</dbReference>